<dbReference type="InterPro" id="IPR025847">
    <property type="entry name" value="MEDS_domain"/>
</dbReference>
<dbReference type="EMBL" id="FMDM01000021">
    <property type="protein sequence ID" value="SCG78495.1"/>
    <property type="molecule type" value="Genomic_DNA"/>
</dbReference>
<proteinExistence type="predicted"/>
<organism evidence="2 3">
    <name type="scientific">Micromonospora humi</name>
    <dbReference type="NCBI Taxonomy" id="745366"/>
    <lineage>
        <taxon>Bacteria</taxon>
        <taxon>Bacillati</taxon>
        <taxon>Actinomycetota</taxon>
        <taxon>Actinomycetes</taxon>
        <taxon>Micromonosporales</taxon>
        <taxon>Micromonosporaceae</taxon>
        <taxon>Micromonospora</taxon>
    </lineage>
</organism>
<feature type="domain" description="STAS" evidence="1">
    <location>
        <begin position="189"/>
        <end position="275"/>
    </location>
</feature>
<dbReference type="Pfam" id="PF14417">
    <property type="entry name" value="MEDS"/>
    <property type="match status" value="1"/>
</dbReference>
<name>A0A1C5K6U4_9ACTN</name>
<evidence type="ECO:0000259" key="1">
    <source>
        <dbReference type="PROSITE" id="PS50801"/>
    </source>
</evidence>
<keyword evidence="3" id="KW-1185">Reference proteome</keyword>
<gene>
    <name evidence="2" type="ORF">GA0070213_12145</name>
</gene>
<protein>
    <submittedName>
        <fullName evidence="2">Anti-anti-sigma regulatory factor (Antagonist of anti-sigma factor)</fullName>
    </submittedName>
</protein>
<dbReference type="InterPro" id="IPR036513">
    <property type="entry name" value="STAS_dom_sf"/>
</dbReference>
<dbReference type="InterPro" id="IPR002645">
    <property type="entry name" value="STAS_dom"/>
</dbReference>
<sequence>MTGGNATGRAHGHACLVYDDPAALHARTVEQVGLGLAAGEQVWLVGPEDPDAVARRLAAVPGFADARRHGAVRLFRVDEAYRRDEVVDPGSQVRAYVRATTEALAAGHTGLRVLAEATDLVRTPAQRDAFARYEHRVDHWIRHHPMTAVCAYDRRVLGDAAIAELACLHPETNADVLFRLHAGDDDAAVALAGELDPTDECLFAAALERAEPSPVAGRLVFDATDLRFVDHRALLLLREYAHRHGAVAVLRTHRPAPARLVELLGLTDLRVEVVR</sequence>
<dbReference type="RefSeq" id="WP_091071493.1">
    <property type="nucleotide sequence ID" value="NZ_FMDM01000021.1"/>
</dbReference>
<dbReference type="PROSITE" id="PS50801">
    <property type="entry name" value="STAS"/>
    <property type="match status" value="1"/>
</dbReference>
<dbReference type="AlphaFoldDB" id="A0A1C5K6U4"/>
<reference evidence="3" key="1">
    <citation type="submission" date="2016-06" db="EMBL/GenBank/DDBJ databases">
        <authorList>
            <person name="Varghese N."/>
            <person name="Submissions Spin"/>
        </authorList>
    </citation>
    <scope>NUCLEOTIDE SEQUENCE [LARGE SCALE GENOMIC DNA]</scope>
    <source>
        <strain evidence="3">DSM 45647</strain>
    </source>
</reference>
<dbReference type="STRING" id="745366.GA0070213_12145"/>
<evidence type="ECO:0000313" key="2">
    <source>
        <dbReference type="EMBL" id="SCG78495.1"/>
    </source>
</evidence>
<accession>A0A1C5K6U4</accession>
<evidence type="ECO:0000313" key="3">
    <source>
        <dbReference type="Proteomes" id="UP000199360"/>
    </source>
</evidence>
<dbReference type="OrthoDB" id="5179750at2"/>
<dbReference type="Gene3D" id="3.30.750.24">
    <property type="entry name" value="STAS domain"/>
    <property type="match status" value="1"/>
</dbReference>
<dbReference type="SUPFAM" id="SSF52091">
    <property type="entry name" value="SpoIIaa-like"/>
    <property type="match status" value="1"/>
</dbReference>
<dbReference type="Proteomes" id="UP000199360">
    <property type="component" value="Unassembled WGS sequence"/>
</dbReference>